<proteinExistence type="predicted"/>
<dbReference type="RefSeq" id="WP_133229198.1">
    <property type="nucleotide sequence ID" value="NZ_SOZE01000008.1"/>
</dbReference>
<gene>
    <name evidence="1" type="ORF">E2R66_10215</name>
</gene>
<reference evidence="1 2" key="1">
    <citation type="journal article" date="2017" name="Int. J. Syst. Evol. Microbiol.">
        <title>Mucilaginibacterpsychrotolerans sp. nov., isolated from peatlands.</title>
        <authorList>
            <person name="Deng Y."/>
            <person name="Shen L."/>
            <person name="Xu B."/>
            <person name="Liu Y."/>
            <person name="Gu Z."/>
            <person name="Liu H."/>
            <person name="Zhou Y."/>
        </authorList>
    </citation>
    <scope>NUCLEOTIDE SEQUENCE [LARGE SCALE GENOMIC DNA]</scope>
    <source>
        <strain evidence="1 2">NH7-4</strain>
    </source>
</reference>
<dbReference type="InterPro" id="IPR052945">
    <property type="entry name" value="Mitotic_Regulator"/>
</dbReference>
<dbReference type="Proteomes" id="UP000297540">
    <property type="component" value="Unassembled WGS sequence"/>
</dbReference>
<dbReference type="PANTHER" id="PTHR43628">
    <property type="entry name" value="ACTIVATOR OF C KINASE PROTEIN 1-RELATED"/>
    <property type="match status" value="1"/>
</dbReference>
<accession>A0A4Y8SGF0</accession>
<protein>
    <submittedName>
        <fullName evidence="1">Sel1 repeat family protein</fullName>
    </submittedName>
</protein>
<dbReference type="InterPro" id="IPR011990">
    <property type="entry name" value="TPR-like_helical_dom_sf"/>
</dbReference>
<dbReference type="EMBL" id="SOZE01000008">
    <property type="protein sequence ID" value="TFF37952.1"/>
    <property type="molecule type" value="Genomic_DNA"/>
</dbReference>
<organism evidence="1 2">
    <name type="scientific">Mucilaginibacter psychrotolerans</name>
    <dbReference type="NCBI Taxonomy" id="1524096"/>
    <lineage>
        <taxon>Bacteria</taxon>
        <taxon>Pseudomonadati</taxon>
        <taxon>Bacteroidota</taxon>
        <taxon>Sphingobacteriia</taxon>
        <taxon>Sphingobacteriales</taxon>
        <taxon>Sphingobacteriaceae</taxon>
        <taxon>Mucilaginibacter</taxon>
    </lineage>
</organism>
<sequence length="226" mass="25873">MTDRIEIKNIDDWNSLLAKAENGDSEAQNEVSSYYEDGLTINDAIIVKIDKQLAFNWTKKSYQSGDIQGIERYANYLCDGEYKYCEKDVNLAMQLYEKAMDAGSGTAAYNLGLEYRNKQNFGKAFELYSKGNQSELTIGLCYYYGIGIEKDKVKALEFFNAVNKGYNTEYDINEANFLIGKMYLEGDVVERSIEKARYYLELADNDGDHRSAQELLIVIGRRKMIN</sequence>
<keyword evidence="2" id="KW-1185">Reference proteome</keyword>
<dbReference type="SMART" id="SM00671">
    <property type="entry name" value="SEL1"/>
    <property type="match status" value="4"/>
</dbReference>
<dbReference type="InterPro" id="IPR006597">
    <property type="entry name" value="Sel1-like"/>
</dbReference>
<dbReference type="Gene3D" id="1.25.40.10">
    <property type="entry name" value="Tetratricopeptide repeat domain"/>
    <property type="match status" value="2"/>
</dbReference>
<dbReference type="PANTHER" id="PTHR43628:SF1">
    <property type="entry name" value="CHITIN SYNTHASE REGULATORY FACTOR 2-RELATED"/>
    <property type="match status" value="1"/>
</dbReference>
<dbReference type="Pfam" id="PF08238">
    <property type="entry name" value="Sel1"/>
    <property type="match status" value="5"/>
</dbReference>
<dbReference type="OrthoDB" id="5464673at2"/>
<comment type="caution">
    <text evidence="1">The sequence shown here is derived from an EMBL/GenBank/DDBJ whole genome shotgun (WGS) entry which is preliminary data.</text>
</comment>
<evidence type="ECO:0000313" key="2">
    <source>
        <dbReference type="Proteomes" id="UP000297540"/>
    </source>
</evidence>
<dbReference type="SUPFAM" id="SSF81901">
    <property type="entry name" value="HCP-like"/>
    <property type="match status" value="1"/>
</dbReference>
<name>A0A4Y8SGF0_9SPHI</name>
<dbReference type="AlphaFoldDB" id="A0A4Y8SGF0"/>
<evidence type="ECO:0000313" key="1">
    <source>
        <dbReference type="EMBL" id="TFF37952.1"/>
    </source>
</evidence>